<proteinExistence type="predicted"/>
<comment type="caution">
    <text evidence="3">The sequence shown here is derived from an EMBL/GenBank/DDBJ whole genome shotgun (WGS) entry which is preliminary data.</text>
</comment>
<gene>
    <name evidence="3" type="ORF">PR048_004079</name>
</gene>
<dbReference type="Proteomes" id="UP001159363">
    <property type="component" value="Chromosome 2"/>
</dbReference>
<organism evidence="3 4">
    <name type="scientific">Dryococelus australis</name>
    <dbReference type="NCBI Taxonomy" id="614101"/>
    <lineage>
        <taxon>Eukaryota</taxon>
        <taxon>Metazoa</taxon>
        <taxon>Ecdysozoa</taxon>
        <taxon>Arthropoda</taxon>
        <taxon>Hexapoda</taxon>
        <taxon>Insecta</taxon>
        <taxon>Pterygota</taxon>
        <taxon>Neoptera</taxon>
        <taxon>Polyneoptera</taxon>
        <taxon>Phasmatodea</taxon>
        <taxon>Verophasmatodea</taxon>
        <taxon>Anareolatae</taxon>
        <taxon>Phasmatidae</taxon>
        <taxon>Eurycanthinae</taxon>
        <taxon>Dryococelus</taxon>
    </lineage>
</organism>
<evidence type="ECO:0000313" key="4">
    <source>
        <dbReference type="Proteomes" id="UP001159363"/>
    </source>
</evidence>
<name>A0ABQ9I4G2_9NEOP</name>
<reference evidence="3 4" key="1">
    <citation type="submission" date="2023-02" db="EMBL/GenBank/DDBJ databases">
        <title>LHISI_Scaffold_Assembly.</title>
        <authorList>
            <person name="Stuart O.P."/>
            <person name="Cleave R."/>
            <person name="Magrath M.J.L."/>
            <person name="Mikheyev A.S."/>
        </authorList>
    </citation>
    <scope>NUCLEOTIDE SEQUENCE [LARGE SCALE GENOMIC DNA]</scope>
    <source>
        <strain evidence="3">Daus_M_001</strain>
        <tissue evidence="3">Leg muscle</tissue>
    </source>
</reference>
<dbReference type="Pfam" id="PF03221">
    <property type="entry name" value="HTH_Tnp_Tc5"/>
    <property type="match status" value="1"/>
</dbReference>
<dbReference type="Gene3D" id="1.10.10.60">
    <property type="entry name" value="Homeodomain-like"/>
    <property type="match status" value="1"/>
</dbReference>
<evidence type="ECO:0000256" key="1">
    <source>
        <dbReference type="ARBA" id="ARBA00023125"/>
    </source>
</evidence>
<keyword evidence="4" id="KW-1185">Reference proteome</keyword>
<accession>A0ABQ9I4G2</accession>
<protein>
    <recommendedName>
        <fullName evidence="2">HTH CENPB-type domain-containing protein</fullName>
    </recommendedName>
</protein>
<sequence>MRKQGAFHQAVSLIRKGKVTTNKIMVINYTAQTTVRLCLRACLKLMCGIQCVNGMQILCDAIQYKAHEIAKTFNLVQRDFKASTGWCVRMMRRNGFCLQQRTSLC</sequence>
<evidence type="ECO:0000313" key="3">
    <source>
        <dbReference type="EMBL" id="KAJ8891551.1"/>
    </source>
</evidence>
<keyword evidence="1" id="KW-0238">DNA-binding</keyword>
<feature type="domain" description="HTH CENPB-type" evidence="2">
    <location>
        <begin position="61"/>
        <end position="97"/>
    </location>
</feature>
<dbReference type="EMBL" id="JARBHB010000002">
    <property type="protein sequence ID" value="KAJ8891551.1"/>
    <property type="molecule type" value="Genomic_DNA"/>
</dbReference>
<dbReference type="InterPro" id="IPR006600">
    <property type="entry name" value="HTH_CenpB_DNA-bd_dom"/>
</dbReference>
<evidence type="ECO:0000259" key="2">
    <source>
        <dbReference type="Pfam" id="PF03221"/>
    </source>
</evidence>